<dbReference type="InterPro" id="IPR045864">
    <property type="entry name" value="aa-tRNA-synth_II/BPL/LPL"/>
</dbReference>
<dbReference type="SMR" id="A0A1D6KHJ9"/>
<dbReference type="Pfam" id="PF01411">
    <property type="entry name" value="tRNA-synt_2c"/>
    <property type="match status" value="1"/>
</dbReference>
<dbReference type="Pfam" id="PF04424">
    <property type="entry name" value="MINDY_DUB"/>
    <property type="match status" value="2"/>
</dbReference>
<dbReference type="GO" id="GO:0004813">
    <property type="term" value="F:alanine-tRNA ligase activity"/>
    <property type="evidence" value="ECO:0007669"/>
    <property type="project" value="UniProtKB-EC"/>
</dbReference>
<dbReference type="STRING" id="4577.A0A1D6KHJ9"/>
<evidence type="ECO:0000256" key="1">
    <source>
        <dbReference type="ARBA" id="ARBA00013168"/>
    </source>
</evidence>
<dbReference type="GO" id="GO:0005524">
    <property type="term" value="F:ATP binding"/>
    <property type="evidence" value="ECO:0007669"/>
    <property type="project" value="InterPro"/>
</dbReference>
<dbReference type="PANTHER" id="PTHR18063">
    <property type="entry name" value="NF-E2 INDUCIBLE PROTEIN"/>
    <property type="match status" value="1"/>
</dbReference>
<dbReference type="EC" id="6.1.1.7" evidence="1"/>
<dbReference type="InterPro" id="IPR018165">
    <property type="entry name" value="Ala-tRNA-synth_IIc_core"/>
</dbReference>
<dbReference type="ExpressionAtlas" id="A0A1D6KHJ9">
    <property type="expression patterns" value="baseline and differential"/>
</dbReference>
<protein>
    <recommendedName>
        <fullName evidence="1">alanine--tRNA ligase</fullName>
        <ecNumber evidence="1">6.1.1.7</ecNumber>
    </recommendedName>
</protein>
<dbReference type="GO" id="GO:0005737">
    <property type="term" value="C:cytoplasm"/>
    <property type="evidence" value="ECO:0007669"/>
    <property type="project" value="InterPro"/>
</dbReference>
<dbReference type="InterPro" id="IPR007518">
    <property type="entry name" value="MINDY"/>
</dbReference>
<keyword evidence="3" id="KW-0436">Ligase</keyword>
<gene>
    <name evidence="3" type="ORF">ZEAMMB73_Zm00001d031241</name>
</gene>
<dbReference type="GO" id="GO:0006419">
    <property type="term" value="P:alanyl-tRNA aminoacylation"/>
    <property type="evidence" value="ECO:0007669"/>
    <property type="project" value="InterPro"/>
</dbReference>
<reference evidence="3" key="1">
    <citation type="submission" date="2015-12" db="EMBL/GenBank/DDBJ databases">
        <title>Update maize B73 reference genome by single molecule sequencing technologies.</title>
        <authorList>
            <consortium name="Maize Genome Sequencing Project"/>
            <person name="Ware D."/>
        </authorList>
    </citation>
    <scope>NUCLEOTIDE SEQUENCE [LARGE SCALE GENOMIC DNA]</scope>
    <source>
        <tissue evidence="3">Seedling</tissue>
    </source>
</reference>
<dbReference type="FunFam" id="3.30.930.10:FF:000217">
    <property type="entry name" value="Alanine--tRNA ligase"/>
    <property type="match status" value="1"/>
</dbReference>
<feature type="domain" description="Alanyl-transfer RNA synthetases family profile" evidence="2">
    <location>
        <begin position="10"/>
        <end position="385"/>
    </location>
</feature>
<dbReference type="InterPro" id="IPR018164">
    <property type="entry name" value="Ala-tRNA-synth_IIc_N"/>
</dbReference>
<evidence type="ECO:0000259" key="2">
    <source>
        <dbReference type="PROSITE" id="PS50860"/>
    </source>
</evidence>
<evidence type="ECO:0000313" key="3">
    <source>
        <dbReference type="EMBL" id="ONM02492.1"/>
    </source>
</evidence>
<dbReference type="Gene3D" id="3.30.930.10">
    <property type="entry name" value="Bira Bifunctional Protein, Domain 2"/>
    <property type="match status" value="1"/>
</dbReference>
<dbReference type="PROSITE" id="PS50860">
    <property type="entry name" value="AA_TRNA_LIGASE_II_ALA"/>
    <property type="match status" value="1"/>
</dbReference>
<dbReference type="GO" id="GO:0004843">
    <property type="term" value="F:cysteine-type deubiquitinase activity"/>
    <property type="evidence" value="ECO:0007669"/>
    <property type="project" value="InterPro"/>
</dbReference>
<dbReference type="PANTHER" id="PTHR18063:SF17">
    <property type="entry name" value="MINDY DEUBIQUITINASE DOMAIN-CONTAINING PROTEIN"/>
    <property type="match status" value="1"/>
</dbReference>
<dbReference type="InParanoid" id="A0A1D6KHJ9"/>
<dbReference type="IntAct" id="A0A1D6KHJ9">
    <property type="interactions" value="1"/>
</dbReference>
<dbReference type="InterPro" id="IPR018162">
    <property type="entry name" value="Ala-tRNA-ligase_IIc_anticod-bd"/>
</dbReference>
<dbReference type="GO" id="GO:0003676">
    <property type="term" value="F:nucleic acid binding"/>
    <property type="evidence" value="ECO:0007669"/>
    <property type="project" value="InterPro"/>
</dbReference>
<dbReference type="InterPro" id="IPR033979">
    <property type="entry name" value="MINDY_domain"/>
</dbReference>
<dbReference type="SUPFAM" id="SSF101353">
    <property type="entry name" value="Putative anticodon-binding domain of alanyl-tRNA synthetase (AlaRS)"/>
    <property type="match status" value="1"/>
</dbReference>
<name>A0A1D6KHJ9_MAIZE</name>
<dbReference type="GO" id="GO:1990380">
    <property type="term" value="F:K48-linked deubiquitinase activity"/>
    <property type="evidence" value="ECO:0007669"/>
    <property type="project" value="InterPro"/>
</dbReference>
<dbReference type="EMBL" id="CM007647">
    <property type="protein sequence ID" value="ONM02492.1"/>
    <property type="molecule type" value="Genomic_DNA"/>
</dbReference>
<dbReference type="SUPFAM" id="SSF55681">
    <property type="entry name" value="Class II aaRS and biotin synthetases"/>
    <property type="match status" value="1"/>
</dbReference>
<sequence>MATLSWLMEWSVENVCEAFFSYFGENQHVRLPSTPVIPVDDPKVPLLHTCLHRFKGTLGGRERHRTCFSPRCIIASGDEDLIDRFRIDATFHRLTEILGSWSHGYYFKEEAIGLLFSLLTEATFSLPIDGSFFNMQKYKLPQSRIYASYFSGDMSSCLSLDDESRNTLQKYIGAERILPSMSKVDFWMADETGPCGPCIGFFHDCSDNNDGVDSVRNITNAKLVEICRLVFVEFDRQADGVLEPFQAKHVLTRINLECLAAILQKKESHYDLDVYAYVIRQVYSRTGKGFKDYTGKVGAVDTNGVDTTYRLVADHMRMIAVTNAPGSQLGLGNEGREYFLKCADKQAVKYGYQVLKINEEDYDIEIIDRIVKDEVMIYKKTKAELWNHEQPFDTRKKKKRNKNVPAVVWYPTRIIEFLGPRTPIILKEKDTRCSLVAICFTLTSWSLLEMPRTEFIHFLFLCHCRQRSPAWREKNPRFRYQESVGEPSHPSCPEAPFVWQYTNAGMQLYICKCFENECPLTLKLSYCPLILQLEQNLELSEFNKQVLGVLPKLTCSLYFDVTFSSSCGLEKTFETALFGFLGVPLRHGWLVDPQDAVLDSSIHRSSYSKLSYNLAIFESIRPKTNSGPQKHGATISTFLQGPQLTRYGFSSLHNDLIALQPTVLIWNENLITISKFEDKIYVLLNDLSLFKTKTDAVWERLTHDMPDIDLADAIRLSGGQMVMEFLLIVTLCLQILRFNQYWQCSIAQGDISFEPHETVVSMEYLLGLVLALLGGSVKMQDYSDERKSQILDVVKSLAGGFDMDVIFTRTDGFTMTQEWLLLDCLDLNLRHGWIAARDLLTGPEVSFESLTLASNEPGFPHAEEIKNFLRGPQLTPIGLVSLQEDFVENVPCILFWNKHYHTIVMINGVLNSLVTDSNYLETRIVWQTLDGVNGDGVYLDNNFTPVYVGLDAATSVYVMWPKIN</sequence>
<proteinExistence type="predicted"/>
<dbReference type="AlphaFoldDB" id="A0A1D6KHJ9"/>
<organism evidence="3">
    <name type="scientific">Zea mays</name>
    <name type="common">Maize</name>
    <dbReference type="NCBI Taxonomy" id="4577"/>
    <lineage>
        <taxon>Eukaryota</taxon>
        <taxon>Viridiplantae</taxon>
        <taxon>Streptophyta</taxon>
        <taxon>Embryophyta</taxon>
        <taxon>Tracheophyta</taxon>
        <taxon>Spermatophyta</taxon>
        <taxon>Magnoliopsida</taxon>
        <taxon>Liliopsida</taxon>
        <taxon>Poales</taxon>
        <taxon>Poaceae</taxon>
        <taxon>PACMAD clade</taxon>
        <taxon>Panicoideae</taxon>
        <taxon>Andropogonodae</taxon>
        <taxon>Andropogoneae</taxon>
        <taxon>Tripsacinae</taxon>
        <taxon>Zea</taxon>
    </lineage>
</organism>
<accession>A0A1D6KHJ9</accession>